<dbReference type="Proteomes" id="UP000019132">
    <property type="component" value="Unassembled WGS sequence"/>
</dbReference>
<reference evidence="2" key="3">
    <citation type="submission" date="2015-02" db="UniProtKB">
        <authorList>
            <consortium name="EnsemblProtists"/>
        </authorList>
    </citation>
    <scope>IDENTIFICATION</scope>
    <source>
        <strain evidence="2">DAOM BR144</strain>
    </source>
</reference>
<dbReference type="HOGENOM" id="CLU_1237853_0_0_1"/>
<organism evidence="2 3">
    <name type="scientific">Globisporangium ultimum (strain ATCC 200006 / CBS 805.95 / DAOM BR144)</name>
    <name type="common">Pythium ultimum</name>
    <dbReference type="NCBI Taxonomy" id="431595"/>
    <lineage>
        <taxon>Eukaryota</taxon>
        <taxon>Sar</taxon>
        <taxon>Stramenopiles</taxon>
        <taxon>Oomycota</taxon>
        <taxon>Peronosporomycetes</taxon>
        <taxon>Pythiales</taxon>
        <taxon>Pythiaceae</taxon>
        <taxon>Globisporangium</taxon>
    </lineage>
</organism>
<dbReference type="VEuPathDB" id="FungiDB:PYU1_G007171"/>
<name>K3WQE4_GLOUD</name>
<evidence type="ECO:0000313" key="3">
    <source>
        <dbReference type="Proteomes" id="UP000019132"/>
    </source>
</evidence>
<dbReference type="EnsemblProtists" id="PYU1_T007186">
    <property type="protein sequence ID" value="PYU1_T007186"/>
    <property type="gene ID" value="PYU1_G007171"/>
</dbReference>
<dbReference type="EMBL" id="GL376560">
    <property type="status" value="NOT_ANNOTATED_CDS"/>
    <property type="molecule type" value="Genomic_DNA"/>
</dbReference>
<keyword evidence="3" id="KW-1185">Reference proteome</keyword>
<evidence type="ECO:0000256" key="1">
    <source>
        <dbReference type="SAM" id="MobiDB-lite"/>
    </source>
</evidence>
<dbReference type="eggNOG" id="ENOG502R8D7">
    <property type="taxonomic scope" value="Eukaryota"/>
</dbReference>
<proteinExistence type="predicted"/>
<dbReference type="AlphaFoldDB" id="K3WQE4"/>
<reference evidence="3" key="2">
    <citation type="submission" date="2010-04" db="EMBL/GenBank/DDBJ databases">
        <authorList>
            <person name="Buell R."/>
            <person name="Hamilton J."/>
            <person name="Hostetler J."/>
        </authorList>
    </citation>
    <scope>NUCLEOTIDE SEQUENCE [LARGE SCALE GENOMIC DNA]</scope>
    <source>
        <strain evidence="3">DAOM:BR144</strain>
    </source>
</reference>
<feature type="region of interest" description="Disordered" evidence="1">
    <location>
        <begin position="19"/>
        <end position="53"/>
    </location>
</feature>
<accession>K3WQE4</accession>
<feature type="region of interest" description="Disordered" evidence="1">
    <location>
        <begin position="105"/>
        <end position="124"/>
    </location>
</feature>
<dbReference type="STRING" id="431595.K3WQE4"/>
<reference evidence="3" key="1">
    <citation type="journal article" date="2010" name="Genome Biol.">
        <title>Genome sequence of the necrotrophic plant pathogen Pythium ultimum reveals original pathogenicity mechanisms and effector repertoire.</title>
        <authorList>
            <person name="Levesque C.A."/>
            <person name="Brouwer H."/>
            <person name="Cano L."/>
            <person name="Hamilton J.P."/>
            <person name="Holt C."/>
            <person name="Huitema E."/>
            <person name="Raffaele S."/>
            <person name="Robideau G.P."/>
            <person name="Thines M."/>
            <person name="Win J."/>
            <person name="Zerillo M.M."/>
            <person name="Beakes G.W."/>
            <person name="Boore J.L."/>
            <person name="Busam D."/>
            <person name="Dumas B."/>
            <person name="Ferriera S."/>
            <person name="Fuerstenberg S.I."/>
            <person name="Gachon C.M."/>
            <person name="Gaulin E."/>
            <person name="Govers F."/>
            <person name="Grenville-Briggs L."/>
            <person name="Horner N."/>
            <person name="Hostetler J."/>
            <person name="Jiang R.H."/>
            <person name="Johnson J."/>
            <person name="Krajaejun T."/>
            <person name="Lin H."/>
            <person name="Meijer H.J."/>
            <person name="Moore B."/>
            <person name="Morris P."/>
            <person name="Phuntmart V."/>
            <person name="Puiu D."/>
            <person name="Shetty J."/>
            <person name="Stajich J.E."/>
            <person name="Tripathy S."/>
            <person name="Wawra S."/>
            <person name="van West P."/>
            <person name="Whitty B.R."/>
            <person name="Coutinho P.M."/>
            <person name="Henrissat B."/>
            <person name="Martin F."/>
            <person name="Thomas P.D."/>
            <person name="Tyler B.M."/>
            <person name="De Vries R.P."/>
            <person name="Kamoun S."/>
            <person name="Yandell M."/>
            <person name="Tisserat N."/>
            <person name="Buell C.R."/>
        </authorList>
    </citation>
    <scope>NUCLEOTIDE SEQUENCE</scope>
    <source>
        <strain evidence="3">DAOM:BR144</strain>
    </source>
</reference>
<feature type="region of interest" description="Disordered" evidence="1">
    <location>
        <begin position="149"/>
        <end position="192"/>
    </location>
</feature>
<sequence length="224" mass="25184">MDPYAFDLGSSFYLQADAWDSDEESDERRQSKKKKVAKKNDKPKKEPVKKEVLARASLATDNNIEGCPRTYKAYCGQCDRVKQAKAAISLEDRVAQILKRTGSSAFAPSSKTIDEDDGKKSDRDDVGAMFFRSVDREMFTVYAALWKKSDESDESDESEKVAVRYPSSSKTNAAAAKEKHRRSSEDESDYDAKRLSFSDSLGLESADFEVGLQAKRKLERSRLS</sequence>
<evidence type="ECO:0000313" key="2">
    <source>
        <dbReference type="EnsemblProtists" id="PYU1_T007186"/>
    </source>
</evidence>
<protein>
    <submittedName>
        <fullName evidence="2">Uncharacterized protein</fullName>
    </submittedName>
</protein>
<dbReference type="InParanoid" id="K3WQE4"/>
<feature type="compositionally biased region" description="Basic and acidic residues" evidence="1">
    <location>
        <begin position="38"/>
        <end position="53"/>
    </location>
</feature>